<reference evidence="1" key="1">
    <citation type="journal article" date="2023" name="GigaByte">
        <title>Genome assembly of the bearded iris, Iris pallida Lam.</title>
        <authorList>
            <person name="Bruccoleri R.E."/>
            <person name="Oakeley E.J."/>
            <person name="Faust A.M.E."/>
            <person name="Altorfer M."/>
            <person name="Dessus-Babus S."/>
            <person name="Burckhardt D."/>
            <person name="Oertli M."/>
            <person name="Naumann U."/>
            <person name="Petersen F."/>
            <person name="Wong J."/>
        </authorList>
    </citation>
    <scope>NUCLEOTIDE SEQUENCE</scope>
    <source>
        <strain evidence="1">GSM-AAB239-AS_SAM_17_03QT</strain>
    </source>
</reference>
<evidence type="ECO:0000313" key="1">
    <source>
        <dbReference type="EMBL" id="KAJ6816159.1"/>
    </source>
</evidence>
<accession>A0AAX6FII1</accession>
<reference evidence="1" key="2">
    <citation type="submission" date="2023-04" db="EMBL/GenBank/DDBJ databases">
        <authorList>
            <person name="Bruccoleri R.E."/>
            <person name="Oakeley E.J."/>
            <person name="Faust A.-M."/>
            <person name="Dessus-Babus S."/>
            <person name="Altorfer M."/>
            <person name="Burckhardt D."/>
            <person name="Oertli M."/>
            <person name="Naumann U."/>
            <person name="Petersen F."/>
            <person name="Wong J."/>
        </authorList>
    </citation>
    <scope>NUCLEOTIDE SEQUENCE</scope>
    <source>
        <strain evidence="1">GSM-AAB239-AS_SAM_17_03QT</strain>
        <tissue evidence="1">Leaf</tissue>
    </source>
</reference>
<name>A0AAX6FII1_IRIPA</name>
<dbReference type="Proteomes" id="UP001140949">
    <property type="component" value="Unassembled WGS sequence"/>
</dbReference>
<evidence type="ECO:0000313" key="2">
    <source>
        <dbReference type="Proteomes" id="UP001140949"/>
    </source>
</evidence>
<dbReference type="EMBL" id="JANAVB010028397">
    <property type="protein sequence ID" value="KAJ6816159.1"/>
    <property type="molecule type" value="Genomic_DNA"/>
</dbReference>
<keyword evidence="1" id="KW-0418">Kinase</keyword>
<keyword evidence="1" id="KW-0675">Receptor</keyword>
<keyword evidence="1" id="KW-0808">Transferase</keyword>
<keyword evidence="2" id="KW-1185">Reference proteome</keyword>
<sequence length="163" mass="18297">MGAPCARASEGVRAVIGHARRGRSLSLGWAPLRRPPGSALSSSSATYRRFVRFARRPVVTSSETTLKLYPVTATSRTFSRRSDRWIGDFFTPSQFRFAGPTSSACISSTAALFGVLPVLVRSWYNPLPAPFRFHFSLSLFDWLNSTPKLAIRIRNFQLVKFYF</sequence>
<proteinExistence type="predicted"/>
<comment type="caution">
    <text evidence="1">The sequence shown here is derived from an EMBL/GenBank/DDBJ whole genome shotgun (WGS) entry which is preliminary data.</text>
</comment>
<gene>
    <name evidence="1" type="ORF">M6B38_417445</name>
</gene>
<dbReference type="AlphaFoldDB" id="A0AAX6FII1"/>
<dbReference type="GO" id="GO:0016301">
    <property type="term" value="F:kinase activity"/>
    <property type="evidence" value="ECO:0007669"/>
    <property type="project" value="UniProtKB-KW"/>
</dbReference>
<protein>
    <submittedName>
        <fullName evidence="1">Proline-rich receptor-like protein kinase PERK12</fullName>
    </submittedName>
</protein>
<organism evidence="1 2">
    <name type="scientific">Iris pallida</name>
    <name type="common">Sweet iris</name>
    <dbReference type="NCBI Taxonomy" id="29817"/>
    <lineage>
        <taxon>Eukaryota</taxon>
        <taxon>Viridiplantae</taxon>
        <taxon>Streptophyta</taxon>
        <taxon>Embryophyta</taxon>
        <taxon>Tracheophyta</taxon>
        <taxon>Spermatophyta</taxon>
        <taxon>Magnoliopsida</taxon>
        <taxon>Liliopsida</taxon>
        <taxon>Asparagales</taxon>
        <taxon>Iridaceae</taxon>
        <taxon>Iridoideae</taxon>
        <taxon>Irideae</taxon>
        <taxon>Iris</taxon>
    </lineage>
</organism>